<evidence type="ECO:0000256" key="1">
    <source>
        <dbReference type="ARBA" id="ARBA00004141"/>
    </source>
</evidence>
<dbReference type="GO" id="GO:0004521">
    <property type="term" value="F:RNA endonuclease activity"/>
    <property type="evidence" value="ECO:0000318"/>
    <property type="project" value="GO_Central"/>
</dbReference>
<sequence length="807" mass="86674">MVTAHVMLDQALADTNRSLDYAPIFGFPALDLTAGCTPELGFLYWHGLWPIPHAGTGLNSTLAHVSEPRRHDGAIVFTQPFDRNGGTLPASAAYSSLVVGPLSHLATTVFEVDAEQRLEFGPPSQISSLDANWTFSTLLVAGAGTTAAVHAYGAALKAWHGMVGGANAARLSDPALTHVGFWTDNGAGDFWNEDGIKVLPLPETEIPRAVQILHEQGLTIPFVQLDGLRRVGVSKWLLYKAFFAPDYDLFARYPKMQSPAGPWYPQPSAALDFFRDFFAQGVALDMASFETDFMSDHLLPTPLLFTSGDSLETYLAGLGQAALDAGIPMQWCMPTAGVVLAAVNKPAVTNVRVSVDYACEGPLNLPVSWAPNYMIGVGGLLAEAVGVVPSKDIFRTRSHVEHDLPECGSVHDQPNFELDALLAVWSTGPVGVGDGTNLTNITLAQRLGRSDGVVLRPDRPATAVDATFVPPAQSQKTLQPLVGFLPLTSDGDCTSARPCSPILYQTHASLPLSLAAPGRSGLDANYSNWHYFVSIHLGSFAPARSEVYPVMEPAQAFVYYELRWRMCTAGQSVAAQPDCLQHLNASATWLPDLTSGEKRTTADGGDAWRAFAFAPVLAYDWIFLGERTKLTPVSSARVTAVVPSADCLVVHLAPGSPADWIFDVVYPNSTLVRGMFYSSEKTTPGRGASGHNSCCNLLFCSSFCEASEKPLSMKAFCGPKCSHCCFVLGIWGIIMLLILGGLFNAHSRALVTDAGGNTFKDMEDAGTQCFIAAGVYVATTLISFWQMRLNKGASSDISAEELEYANY</sequence>
<reference evidence="6 7" key="1">
    <citation type="journal article" date="2008" name="Nature">
        <title>The genome of the choanoflagellate Monosiga brevicollis and the origin of metazoans.</title>
        <authorList>
            <consortium name="JGI Sequencing"/>
            <person name="King N."/>
            <person name="Westbrook M.J."/>
            <person name="Young S.L."/>
            <person name="Kuo A."/>
            <person name="Abedin M."/>
            <person name="Chapman J."/>
            <person name="Fairclough S."/>
            <person name="Hellsten U."/>
            <person name="Isogai Y."/>
            <person name="Letunic I."/>
            <person name="Marr M."/>
            <person name="Pincus D."/>
            <person name="Putnam N."/>
            <person name="Rokas A."/>
            <person name="Wright K.J."/>
            <person name="Zuzow R."/>
            <person name="Dirks W."/>
            <person name="Good M."/>
            <person name="Goodstein D."/>
            <person name="Lemons D."/>
            <person name="Li W."/>
            <person name="Lyons J.B."/>
            <person name="Morris A."/>
            <person name="Nichols S."/>
            <person name="Richter D.J."/>
            <person name="Salamov A."/>
            <person name="Bork P."/>
            <person name="Lim W.A."/>
            <person name="Manning G."/>
            <person name="Miller W.T."/>
            <person name="McGinnis W."/>
            <person name="Shapiro H."/>
            <person name="Tjian R."/>
            <person name="Grigoriev I.V."/>
            <person name="Rokhsar D."/>
        </authorList>
    </citation>
    <scope>NUCLEOTIDE SEQUENCE [LARGE SCALE GENOMIC DNA]</scope>
    <source>
        <strain evidence="7">MX1 / ATCC 50154</strain>
    </source>
</reference>
<dbReference type="PANTHER" id="PTHR31733">
    <property type="entry name" value="RIBONUCLEASE KAPPA"/>
    <property type="match status" value="1"/>
</dbReference>
<feature type="transmembrane region" description="Helical" evidence="5">
    <location>
        <begin position="726"/>
        <end position="745"/>
    </location>
</feature>
<keyword evidence="7" id="KW-1185">Reference proteome</keyword>
<dbReference type="Pfam" id="PF23489">
    <property type="entry name" value="V-ATPase_su_f"/>
    <property type="match status" value="1"/>
</dbReference>
<dbReference type="InterPro" id="IPR056552">
    <property type="entry name" value="Ribonucl_Kappa"/>
</dbReference>
<dbReference type="GO" id="GO:0016020">
    <property type="term" value="C:membrane"/>
    <property type="evidence" value="ECO:0007669"/>
    <property type="project" value="UniProtKB-SubCell"/>
</dbReference>
<evidence type="ECO:0000313" key="7">
    <source>
        <dbReference type="Proteomes" id="UP000001357"/>
    </source>
</evidence>
<dbReference type="GeneID" id="5892961"/>
<evidence type="ECO:0000256" key="3">
    <source>
        <dbReference type="ARBA" id="ARBA00022989"/>
    </source>
</evidence>
<keyword evidence="2 5" id="KW-0812">Transmembrane</keyword>
<name>A9V4M7_MONBE</name>
<evidence type="ECO:0000313" key="6">
    <source>
        <dbReference type="EMBL" id="EDQ87480.1"/>
    </source>
</evidence>
<evidence type="ECO:0000256" key="5">
    <source>
        <dbReference type="SAM" id="Phobius"/>
    </source>
</evidence>
<dbReference type="RefSeq" id="XP_001747740.1">
    <property type="nucleotide sequence ID" value="XM_001747688.1"/>
</dbReference>
<feature type="transmembrane region" description="Helical" evidence="5">
    <location>
        <begin position="765"/>
        <end position="785"/>
    </location>
</feature>
<evidence type="ECO:0000256" key="2">
    <source>
        <dbReference type="ARBA" id="ARBA00022692"/>
    </source>
</evidence>
<protein>
    <submittedName>
        <fullName evidence="6">Uncharacterized protein</fullName>
    </submittedName>
</protein>
<dbReference type="InterPro" id="IPR026770">
    <property type="entry name" value="RNase_K"/>
</dbReference>
<dbReference type="InParanoid" id="A9V4M7"/>
<keyword evidence="4 5" id="KW-0472">Membrane</keyword>
<keyword evidence="3 5" id="KW-1133">Transmembrane helix</keyword>
<dbReference type="EMBL" id="CH991559">
    <property type="protein sequence ID" value="EDQ87480.1"/>
    <property type="molecule type" value="Genomic_DNA"/>
</dbReference>
<organism evidence="6 7">
    <name type="scientific">Monosiga brevicollis</name>
    <name type="common">Choanoflagellate</name>
    <dbReference type="NCBI Taxonomy" id="81824"/>
    <lineage>
        <taxon>Eukaryota</taxon>
        <taxon>Choanoflagellata</taxon>
        <taxon>Craspedida</taxon>
        <taxon>Salpingoecidae</taxon>
        <taxon>Monosiga</taxon>
    </lineage>
</organism>
<dbReference type="KEGG" id="mbr:MONBRDRAFT_33304"/>
<evidence type="ECO:0000256" key="4">
    <source>
        <dbReference type="ARBA" id="ARBA00023136"/>
    </source>
</evidence>
<comment type="subcellular location">
    <subcellularLocation>
        <location evidence="1">Membrane</location>
        <topology evidence="1">Multi-pass membrane protein</topology>
    </subcellularLocation>
</comment>
<dbReference type="STRING" id="81824.A9V4M7"/>
<dbReference type="Proteomes" id="UP000001357">
    <property type="component" value="Unassembled WGS sequence"/>
</dbReference>
<dbReference type="AlphaFoldDB" id="A9V4M7"/>
<gene>
    <name evidence="6" type="ORF">MONBRDRAFT_33304</name>
</gene>
<accession>A9V4M7</accession>
<proteinExistence type="predicted"/>